<reference evidence="1" key="1">
    <citation type="submission" date="2019-11" db="EMBL/GenBank/DDBJ databases">
        <title>Microbial mats filling the niche in hypersaline microbial mats.</title>
        <authorList>
            <person name="Wong H.L."/>
            <person name="Macleod F.I."/>
            <person name="White R.A. III"/>
            <person name="Burns B.P."/>
        </authorList>
    </citation>
    <scope>NUCLEOTIDE SEQUENCE</scope>
    <source>
        <strain evidence="1">Bin_327</strain>
    </source>
</reference>
<dbReference type="EMBL" id="WJKJ01000025">
    <property type="protein sequence ID" value="MBD3363754.1"/>
    <property type="molecule type" value="Genomic_DNA"/>
</dbReference>
<evidence type="ECO:0000313" key="1">
    <source>
        <dbReference type="EMBL" id="MBD3363754.1"/>
    </source>
</evidence>
<comment type="caution">
    <text evidence="1">The sequence shown here is derived from an EMBL/GenBank/DDBJ whole genome shotgun (WGS) entry which is preliminary data.</text>
</comment>
<accession>A0A9D5K8W7</accession>
<dbReference type="AlphaFoldDB" id="A0A9D5K8W7"/>
<name>A0A9D5K8W7_UNCW3</name>
<gene>
    <name evidence="1" type="ORF">GF359_00915</name>
</gene>
<evidence type="ECO:0000313" key="2">
    <source>
        <dbReference type="Proteomes" id="UP000630660"/>
    </source>
</evidence>
<sequence>MGNKRPMGKKIIDALERLGFEVSAEDESFSTLVKGDMKVSVPFNGIPDTDEKELAARLKSIFDEYRNVPLHRKIERIKDWAEEKCQ</sequence>
<protein>
    <submittedName>
        <fullName evidence="1">Uncharacterized protein</fullName>
    </submittedName>
</protein>
<proteinExistence type="predicted"/>
<organism evidence="1 2">
    <name type="scientific">candidate division WOR-3 bacterium</name>
    <dbReference type="NCBI Taxonomy" id="2052148"/>
    <lineage>
        <taxon>Bacteria</taxon>
        <taxon>Bacteria division WOR-3</taxon>
    </lineage>
</organism>
<dbReference type="Proteomes" id="UP000630660">
    <property type="component" value="Unassembled WGS sequence"/>
</dbReference>